<dbReference type="EMBL" id="CP093245">
    <property type="protein sequence ID" value="UNH31544.1"/>
    <property type="molecule type" value="Genomic_DNA"/>
</dbReference>
<evidence type="ECO:0000313" key="2">
    <source>
        <dbReference type="Proteomes" id="UP000829116"/>
    </source>
</evidence>
<sequence>MSVTLFCQGRLQTEQNSIIAASLQAAIQRAQQRKTYVSIWSFIPSLDTQPIDINQFIGGEYTMVENSQSLSSSLINKNEVVISPAADQAIDQINIWLSSTPKSLVLLLFPLIDEATRICQQWAAHSDIIIAEQPQNRLLRLQIDYRATKVCVI</sequence>
<dbReference type="AlphaFoldDB" id="A0A9Q8Q3X3"/>
<reference evidence="1" key="1">
    <citation type="submission" date="2022-03" db="EMBL/GenBank/DDBJ databases">
        <title>ESBL-producing Moellerella wisconsensis and Escherichia marmotae isolated from wild game meat.</title>
        <authorList>
            <person name="Biggel M."/>
        </authorList>
    </citation>
    <scope>NUCLEOTIDE SEQUENCE</scope>
    <source>
        <strain evidence="1">W51</strain>
    </source>
</reference>
<gene>
    <name evidence="1" type="ORF">MNY72_04385</name>
</gene>
<dbReference type="Proteomes" id="UP000829116">
    <property type="component" value="Chromosome"/>
</dbReference>
<dbReference type="RefSeq" id="WP_241542554.1">
    <property type="nucleotide sequence ID" value="NZ_CAWQWN010000001.1"/>
</dbReference>
<protein>
    <submittedName>
        <fullName evidence="1">Uncharacterized protein</fullName>
    </submittedName>
</protein>
<name>A0A9Q8Q3X3_9GAMM</name>
<proteinExistence type="predicted"/>
<accession>A0A9Q8Q3X3</accession>
<evidence type="ECO:0000313" key="1">
    <source>
        <dbReference type="EMBL" id="UNH31544.1"/>
    </source>
</evidence>
<organism evidence="1 2">
    <name type="scientific">Moellerella wisconsensis</name>
    <dbReference type="NCBI Taxonomy" id="158849"/>
    <lineage>
        <taxon>Bacteria</taxon>
        <taxon>Pseudomonadati</taxon>
        <taxon>Pseudomonadota</taxon>
        <taxon>Gammaproteobacteria</taxon>
        <taxon>Enterobacterales</taxon>
        <taxon>Morganellaceae</taxon>
        <taxon>Moellerella</taxon>
    </lineage>
</organism>